<dbReference type="Pfam" id="PF00664">
    <property type="entry name" value="ABC_membrane"/>
    <property type="match status" value="1"/>
</dbReference>
<evidence type="ECO:0000259" key="11">
    <source>
        <dbReference type="PROSITE" id="PS50929"/>
    </source>
</evidence>
<comment type="similarity">
    <text evidence="2">Belongs to the ABC transporter superfamily. ABCC family. Conjugate transporter (TC 3.A.1.208) subfamily.</text>
</comment>
<dbReference type="GO" id="GO:0005524">
    <property type="term" value="F:ATP binding"/>
    <property type="evidence" value="ECO:0007669"/>
    <property type="project" value="UniProtKB-KW"/>
</dbReference>
<keyword evidence="7 9" id="KW-1133">Transmembrane helix</keyword>
<dbReference type="PROSITE" id="PS50929">
    <property type="entry name" value="ABC_TM1F"/>
    <property type="match status" value="1"/>
</dbReference>
<evidence type="ECO:0000256" key="9">
    <source>
        <dbReference type="SAM" id="Phobius"/>
    </source>
</evidence>
<keyword evidence="6" id="KW-0067">ATP-binding</keyword>
<dbReference type="SUPFAM" id="SSF52540">
    <property type="entry name" value="P-loop containing nucleoside triphosphate hydrolases"/>
    <property type="match status" value="1"/>
</dbReference>
<dbReference type="CDD" id="cd18580">
    <property type="entry name" value="ABC_6TM_ABCC_D2"/>
    <property type="match status" value="1"/>
</dbReference>
<organism evidence="12 13">
    <name type="scientific">Musa acuminata subsp. malaccensis</name>
    <name type="common">Wild banana</name>
    <name type="synonym">Musa malaccensis</name>
    <dbReference type="NCBI Taxonomy" id="214687"/>
    <lineage>
        <taxon>Eukaryota</taxon>
        <taxon>Viridiplantae</taxon>
        <taxon>Streptophyta</taxon>
        <taxon>Embryophyta</taxon>
        <taxon>Tracheophyta</taxon>
        <taxon>Spermatophyta</taxon>
        <taxon>Magnoliopsida</taxon>
        <taxon>Liliopsida</taxon>
        <taxon>Zingiberales</taxon>
        <taxon>Musaceae</taxon>
        <taxon>Musa</taxon>
    </lineage>
</organism>
<dbReference type="CDD" id="cd03244">
    <property type="entry name" value="ABCC_MRP_domain2"/>
    <property type="match status" value="1"/>
</dbReference>
<dbReference type="InterPro" id="IPR050173">
    <property type="entry name" value="ABC_transporter_C-like"/>
</dbReference>
<dbReference type="InterPro" id="IPR011527">
    <property type="entry name" value="ABC1_TM_dom"/>
</dbReference>
<keyword evidence="3" id="KW-0813">Transport</keyword>
<dbReference type="FunFam" id="3.40.50.300:FF:000163">
    <property type="entry name" value="Multidrug resistance-associated protein member 4"/>
    <property type="match status" value="1"/>
</dbReference>
<evidence type="ECO:0000256" key="8">
    <source>
        <dbReference type="ARBA" id="ARBA00023136"/>
    </source>
</evidence>
<feature type="domain" description="ABC transmembrane type-1" evidence="11">
    <location>
        <begin position="1"/>
        <end position="226"/>
    </location>
</feature>
<dbReference type="InterPro" id="IPR036640">
    <property type="entry name" value="ABC1_TM_sf"/>
</dbReference>
<sequence>MSSNYWIAWATEKEDRLFLGMVTSITRAPMSFFDSTPSSRILNRSSTDQSIVDTDIPYRLAGLAFALVQLLCIVVLMSQVAWPVFILFIVTVAVSVWYQVGQTNSARELARMVGIRKAPILHHFSESLAGAITIRCFNQQRRFSKKNLSLIDDYSRITFHNSATMEWLSVRINFLFNLKFFAMLTILVSMPRNAIDPSLAGLAATYGLNLSVLQAWVIWNLCNVENKMISVERILRFSGIPSEAPLVIEDCRPEQGWPTSGTIELHNLHRVGVVGRTGSGKSTLIQSLFRVVEPSPGKIVIDGVDISRIGLHDLRSKLSIIPQDPTLFQGTVRTNLDPLQQHSDLEIWEALYKCQLGEVVKQDQRLLDAPVAEDGENWSVGQRQLVCLARVLLKRRRILVLDEATASVDTATDNFAQKTIREETGDCTVITVAHRIPTVIDSDLVLVLDEGKIVEFSSPQKLMRDESSAFSRLVMEFLGRSNSDHHDFLLE</sequence>
<keyword evidence="8 9" id="KW-0472">Membrane</keyword>
<dbReference type="InterPro" id="IPR044726">
    <property type="entry name" value="ABCC_6TM_D2"/>
</dbReference>
<comment type="subcellular location">
    <subcellularLocation>
        <location evidence="1">Membrane</location>
        <topology evidence="1">Multi-pass membrane protein</topology>
    </subcellularLocation>
</comment>
<evidence type="ECO:0000256" key="4">
    <source>
        <dbReference type="ARBA" id="ARBA00022692"/>
    </source>
</evidence>
<feature type="transmembrane region" description="Helical" evidence="9">
    <location>
        <begin position="84"/>
        <end position="100"/>
    </location>
</feature>
<evidence type="ECO:0000256" key="7">
    <source>
        <dbReference type="ARBA" id="ARBA00022989"/>
    </source>
</evidence>
<reference evidence="12" key="1">
    <citation type="submission" date="2021-05" db="UniProtKB">
        <authorList>
            <consortium name="EnsemblPlants"/>
        </authorList>
    </citation>
    <scope>IDENTIFICATION</scope>
    <source>
        <strain evidence="12">subsp. malaccensis</strain>
    </source>
</reference>
<dbReference type="InterPro" id="IPR003593">
    <property type="entry name" value="AAA+_ATPase"/>
</dbReference>
<dbReference type="OMA" id="FERWPCH"/>
<evidence type="ECO:0000256" key="5">
    <source>
        <dbReference type="ARBA" id="ARBA00022741"/>
    </source>
</evidence>
<feature type="transmembrane region" description="Helical" evidence="9">
    <location>
        <begin position="199"/>
        <end position="219"/>
    </location>
</feature>
<dbReference type="FunCoup" id="A0A804K4D8">
    <property type="interactions" value="2"/>
</dbReference>
<dbReference type="GO" id="GO:0016020">
    <property type="term" value="C:membrane"/>
    <property type="evidence" value="ECO:0007669"/>
    <property type="project" value="UniProtKB-SubCell"/>
</dbReference>
<dbReference type="GO" id="GO:0140359">
    <property type="term" value="F:ABC-type transporter activity"/>
    <property type="evidence" value="ECO:0000318"/>
    <property type="project" value="GO_Central"/>
</dbReference>
<evidence type="ECO:0000313" key="12">
    <source>
        <dbReference type="EnsemblPlants" id="Ma08_p08660.1"/>
    </source>
</evidence>
<dbReference type="Gramene" id="Ma08_t08660.1">
    <property type="protein sequence ID" value="Ma08_p08660.1"/>
    <property type="gene ID" value="Ma08_g08660"/>
</dbReference>
<keyword evidence="13" id="KW-1185">Reference proteome</keyword>
<feature type="transmembrane region" description="Helical" evidence="9">
    <location>
        <begin position="56"/>
        <end position="77"/>
    </location>
</feature>
<evidence type="ECO:0000256" key="2">
    <source>
        <dbReference type="ARBA" id="ARBA00009726"/>
    </source>
</evidence>
<dbReference type="PANTHER" id="PTHR24223:SF463">
    <property type="entry name" value="(WILD MALAYSIAN BANANA) HYPOTHETICAL PROTEIN"/>
    <property type="match status" value="1"/>
</dbReference>
<dbReference type="PANTHER" id="PTHR24223">
    <property type="entry name" value="ATP-BINDING CASSETTE SUB-FAMILY C"/>
    <property type="match status" value="1"/>
</dbReference>
<evidence type="ECO:0000256" key="3">
    <source>
        <dbReference type="ARBA" id="ARBA00022448"/>
    </source>
</evidence>
<dbReference type="Gene3D" id="1.20.1560.10">
    <property type="entry name" value="ABC transporter type 1, transmembrane domain"/>
    <property type="match status" value="1"/>
</dbReference>
<evidence type="ECO:0000259" key="10">
    <source>
        <dbReference type="PROSITE" id="PS50893"/>
    </source>
</evidence>
<evidence type="ECO:0000256" key="1">
    <source>
        <dbReference type="ARBA" id="ARBA00004141"/>
    </source>
</evidence>
<feature type="domain" description="ABC transporter" evidence="10">
    <location>
        <begin position="235"/>
        <end position="475"/>
    </location>
</feature>
<feature type="transmembrane region" description="Helical" evidence="9">
    <location>
        <begin position="168"/>
        <end position="187"/>
    </location>
</feature>
<dbReference type="InParanoid" id="A0A804K4D8"/>
<keyword evidence="4 9" id="KW-0812">Transmembrane</keyword>
<dbReference type="Pfam" id="PF00005">
    <property type="entry name" value="ABC_tran"/>
    <property type="match status" value="1"/>
</dbReference>
<dbReference type="AlphaFoldDB" id="A0A804K4D8"/>
<evidence type="ECO:0000313" key="13">
    <source>
        <dbReference type="Proteomes" id="UP000012960"/>
    </source>
</evidence>
<dbReference type="InterPro" id="IPR027417">
    <property type="entry name" value="P-loop_NTPase"/>
</dbReference>
<dbReference type="SMART" id="SM00382">
    <property type="entry name" value="AAA"/>
    <property type="match status" value="1"/>
</dbReference>
<dbReference type="Proteomes" id="UP000012960">
    <property type="component" value="Unplaced"/>
</dbReference>
<dbReference type="GO" id="GO:0016887">
    <property type="term" value="F:ATP hydrolysis activity"/>
    <property type="evidence" value="ECO:0007669"/>
    <property type="project" value="InterPro"/>
</dbReference>
<dbReference type="InterPro" id="IPR003439">
    <property type="entry name" value="ABC_transporter-like_ATP-bd"/>
</dbReference>
<evidence type="ECO:0000256" key="6">
    <source>
        <dbReference type="ARBA" id="ARBA00022840"/>
    </source>
</evidence>
<proteinExistence type="inferred from homology"/>
<dbReference type="Gene3D" id="3.40.50.300">
    <property type="entry name" value="P-loop containing nucleotide triphosphate hydrolases"/>
    <property type="match status" value="1"/>
</dbReference>
<dbReference type="PROSITE" id="PS50893">
    <property type="entry name" value="ABC_TRANSPORTER_2"/>
    <property type="match status" value="1"/>
</dbReference>
<dbReference type="SUPFAM" id="SSF90123">
    <property type="entry name" value="ABC transporter transmembrane region"/>
    <property type="match status" value="1"/>
</dbReference>
<name>A0A804K4D8_MUSAM</name>
<accession>A0A804K4D8</accession>
<keyword evidence="5" id="KW-0547">Nucleotide-binding</keyword>
<protein>
    <submittedName>
        <fullName evidence="12">Uncharacterized protein</fullName>
    </submittedName>
</protein>
<dbReference type="EnsemblPlants" id="Ma08_t08660.1">
    <property type="protein sequence ID" value="Ma08_p08660.1"/>
    <property type="gene ID" value="Ma08_g08660"/>
</dbReference>